<comment type="function">
    <text evidence="2">Catalyzes the conversion of dihydroorotate to orotate with quinone as electron acceptor.</text>
</comment>
<dbReference type="InterPro" id="IPR013785">
    <property type="entry name" value="Aldolase_TIM"/>
</dbReference>
<dbReference type="EC" id="1.3.5.2" evidence="6 14"/>
<dbReference type="eggNOG" id="COG0167">
    <property type="taxonomic scope" value="Bacteria"/>
</dbReference>
<evidence type="ECO:0000256" key="4">
    <source>
        <dbReference type="ARBA" id="ARBA00005161"/>
    </source>
</evidence>
<keyword evidence="17" id="KW-1185">Reference proteome</keyword>
<keyword evidence="11" id="KW-0560">Oxidoreductase</keyword>
<dbReference type="AlphaFoldDB" id="A0A1U9KD42"/>
<proteinExistence type="inferred from homology"/>
<dbReference type="PANTHER" id="PTHR48109:SF4">
    <property type="entry name" value="DIHYDROOROTATE DEHYDROGENASE (QUINONE), MITOCHONDRIAL"/>
    <property type="match status" value="1"/>
</dbReference>
<dbReference type="GO" id="GO:0006207">
    <property type="term" value="P:'de novo' pyrimidine nucleobase biosynthetic process"/>
    <property type="evidence" value="ECO:0007669"/>
    <property type="project" value="UniProtKB-UniRule"/>
</dbReference>
<evidence type="ECO:0000256" key="7">
    <source>
        <dbReference type="ARBA" id="ARBA00018366"/>
    </source>
</evidence>
<dbReference type="NCBIfam" id="NF003645">
    <property type="entry name" value="PRK05286.1-2"/>
    <property type="match status" value="1"/>
</dbReference>
<reference evidence="16 17" key="1">
    <citation type="submission" date="2016-03" db="EMBL/GenBank/DDBJ databases">
        <title>Acetic acid bacteria sequencing.</title>
        <authorList>
            <person name="Brandt J."/>
            <person name="Jakob F."/>
            <person name="Vogel R.F."/>
        </authorList>
    </citation>
    <scope>NUCLEOTIDE SEQUENCE [LARGE SCALE GENOMIC DNA]</scope>
    <source>
        <strain evidence="16 17">TMW2.1153</strain>
    </source>
</reference>
<evidence type="ECO:0000256" key="9">
    <source>
        <dbReference type="ARBA" id="ARBA00022643"/>
    </source>
</evidence>
<evidence type="ECO:0000256" key="3">
    <source>
        <dbReference type="ARBA" id="ARBA00004370"/>
    </source>
</evidence>
<dbReference type="UniPathway" id="UPA00070">
    <property type="reaction ID" value="UER00946"/>
</dbReference>
<evidence type="ECO:0000256" key="14">
    <source>
        <dbReference type="NCBIfam" id="TIGR01036"/>
    </source>
</evidence>
<evidence type="ECO:0000313" key="16">
    <source>
        <dbReference type="EMBL" id="AQS83647.1"/>
    </source>
</evidence>
<dbReference type="STRING" id="435.A0U92_01425"/>
<evidence type="ECO:0000256" key="11">
    <source>
        <dbReference type="ARBA" id="ARBA00023002"/>
    </source>
</evidence>
<comment type="catalytic activity">
    <reaction evidence="13">
        <text>(S)-dihydroorotate + a quinone = orotate + a quinol</text>
        <dbReference type="Rhea" id="RHEA:30187"/>
        <dbReference type="ChEBI" id="CHEBI:24646"/>
        <dbReference type="ChEBI" id="CHEBI:30839"/>
        <dbReference type="ChEBI" id="CHEBI:30864"/>
        <dbReference type="ChEBI" id="CHEBI:132124"/>
        <dbReference type="EC" id="1.3.5.2"/>
    </reaction>
</comment>
<keyword evidence="9" id="KW-0288">FMN</keyword>
<evidence type="ECO:0000313" key="17">
    <source>
        <dbReference type="Proteomes" id="UP000188937"/>
    </source>
</evidence>
<dbReference type="PROSITE" id="PS00912">
    <property type="entry name" value="DHODEHASE_2"/>
    <property type="match status" value="1"/>
</dbReference>
<evidence type="ECO:0000256" key="2">
    <source>
        <dbReference type="ARBA" id="ARBA00003125"/>
    </source>
</evidence>
<evidence type="ECO:0000256" key="8">
    <source>
        <dbReference type="ARBA" id="ARBA00022630"/>
    </source>
</evidence>
<comment type="pathway">
    <text evidence="4">Pyrimidine metabolism; UMP biosynthesis via de novo pathway; orotate from (S)-dihydroorotate (quinone route): step 1/1.</text>
</comment>
<evidence type="ECO:0000256" key="5">
    <source>
        <dbReference type="ARBA" id="ARBA00005359"/>
    </source>
</evidence>
<dbReference type="InterPro" id="IPR001295">
    <property type="entry name" value="Dihydroorotate_DH_CS"/>
</dbReference>
<evidence type="ECO:0000259" key="15">
    <source>
        <dbReference type="Pfam" id="PF01180"/>
    </source>
</evidence>
<dbReference type="GO" id="GO:0106430">
    <property type="term" value="F:dihydroorotate dehydrogenase (quinone) activity"/>
    <property type="evidence" value="ECO:0007669"/>
    <property type="project" value="UniProtKB-EC"/>
</dbReference>
<comment type="similarity">
    <text evidence="5">Belongs to the dihydroorotate dehydrogenase family. Type 2 subfamily.</text>
</comment>
<keyword evidence="10" id="KW-0665">Pyrimidine biosynthesis</keyword>
<name>A0A1U9KD42_ACEAC</name>
<evidence type="ECO:0000256" key="1">
    <source>
        <dbReference type="ARBA" id="ARBA00001917"/>
    </source>
</evidence>
<dbReference type="RefSeq" id="WP_077811676.1">
    <property type="nucleotide sequence ID" value="NZ_CP014692.1"/>
</dbReference>
<comment type="subcellular location">
    <subcellularLocation>
        <location evidence="3">Membrane</location>
    </subcellularLocation>
</comment>
<dbReference type="PANTHER" id="PTHR48109">
    <property type="entry name" value="DIHYDROOROTATE DEHYDROGENASE (QUINONE), MITOCHONDRIAL-RELATED"/>
    <property type="match status" value="1"/>
</dbReference>
<dbReference type="InterPro" id="IPR050074">
    <property type="entry name" value="DHO_dehydrogenase"/>
</dbReference>
<evidence type="ECO:0000256" key="13">
    <source>
        <dbReference type="ARBA" id="ARBA00048639"/>
    </source>
</evidence>
<dbReference type="PROSITE" id="PS00911">
    <property type="entry name" value="DHODEHASE_1"/>
    <property type="match status" value="1"/>
</dbReference>
<dbReference type="NCBIfam" id="TIGR01036">
    <property type="entry name" value="pyrD_sub2"/>
    <property type="match status" value="1"/>
</dbReference>
<protein>
    <recommendedName>
        <fullName evidence="7 14">Dihydroorotate dehydrogenase (quinone)</fullName>
        <ecNumber evidence="6 14">1.3.5.2</ecNumber>
    </recommendedName>
</protein>
<dbReference type="GO" id="GO:0005737">
    <property type="term" value="C:cytoplasm"/>
    <property type="evidence" value="ECO:0007669"/>
    <property type="project" value="InterPro"/>
</dbReference>
<dbReference type="NCBIfam" id="NF003652">
    <property type="entry name" value="PRK05286.2-5"/>
    <property type="match status" value="1"/>
</dbReference>
<dbReference type="GO" id="GO:0016020">
    <property type="term" value="C:membrane"/>
    <property type="evidence" value="ECO:0007669"/>
    <property type="project" value="UniProtKB-SubCell"/>
</dbReference>
<evidence type="ECO:0000256" key="10">
    <source>
        <dbReference type="ARBA" id="ARBA00022975"/>
    </source>
</evidence>
<keyword evidence="8" id="KW-0285">Flavoprotein</keyword>
<comment type="cofactor">
    <cofactor evidence="1">
        <name>FMN</name>
        <dbReference type="ChEBI" id="CHEBI:58210"/>
    </cofactor>
</comment>
<keyword evidence="12" id="KW-0472">Membrane</keyword>
<dbReference type="Proteomes" id="UP000188937">
    <property type="component" value="Chromosome"/>
</dbReference>
<organism evidence="16 17">
    <name type="scientific">Acetobacter aceti</name>
    <dbReference type="NCBI Taxonomy" id="435"/>
    <lineage>
        <taxon>Bacteria</taxon>
        <taxon>Pseudomonadati</taxon>
        <taxon>Pseudomonadota</taxon>
        <taxon>Alphaproteobacteria</taxon>
        <taxon>Acetobacterales</taxon>
        <taxon>Acetobacteraceae</taxon>
        <taxon>Acetobacter</taxon>
        <taxon>Acetobacter subgen. Acetobacter</taxon>
    </lineage>
</organism>
<dbReference type="EMBL" id="CP014692">
    <property type="protein sequence ID" value="AQS83647.1"/>
    <property type="molecule type" value="Genomic_DNA"/>
</dbReference>
<dbReference type="Pfam" id="PF01180">
    <property type="entry name" value="DHO_dh"/>
    <property type="match status" value="1"/>
</dbReference>
<dbReference type="KEGG" id="aace:A0U92_01425"/>
<gene>
    <name evidence="16" type="ORF">A0U92_01425</name>
</gene>
<evidence type="ECO:0000256" key="6">
    <source>
        <dbReference type="ARBA" id="ARBA00012791"/>
    </source>
</evidence>
<evidence type="ECO:0000256" key="12">
    <source>
        <dbReference type="ARBA" id="ARBA00023136"/>
    </source>
</evidence>
<feature type="domain" description="Dihydroorotate dehydrogenase catalytic" evidence="15">
    <location>
        <begin position="49"/>
        <end position="341"/>
    </location>
</feature>
<sequence>MKDLTDILISPMLPLVRKLDPEQAHTLAIDALSLGVGVPAKRQKDDPALAVRTLGMRFSNPIGMAAGFDKNGRVIRPLARIGFGFVEAGTVTPRPQAGNPKPRLFRLDEDRAVINRMGFNNEGIDRFAVRLAKLQRGKGYHPGVPVGANLGINKVGADPEKDYPDLIWRVKQYADYVVLNLSSPNTPGLRSLQGAERLAGLLAAISAVHKERPPLLVKLAPDLADEEIAPIVEAAVAGGADGLIISNTTLARPATLRSRFAGEAGGLSGRPLRERALTMLKEVARLVDGRLALIGCGGIETGADVVDRIRAGADLVQVYSAFAYEGPALVGRLKREVLTILREQGVESIGDLKGADL</sequence>
<accession>A0A1U9KD42</accession>
<dbReference type="InterPro" id="IPR005720">
    <property type="entry name" value="Dihydroorotate_DH_cat"/>
</dbReference>
<dbReference type="OrthoDB" id="9802377at2"/>
<dbReference type="GO" id="GO:0044205">
    <property type="term" value="P:'de novo' UMP biosynthetic process"/>
    <property type="evidence" value="ECO:0007669"/>
    <property type="project" value="UniProtKB-UniPathway"/>
</dbReference>
<dbReference type="Gene3D" id="3.20.20.70">
    <property type="entry name" value="Aldolase class I"/>
    <property type="match status" value="1"/>
</dbReference>
<dbReference type="InterPro" id="IPR005719">
    <property type="entry name" value="Dihydroorotate_DH_2"/>
</dbReference>
<dbReference type="SUPFAM" id="SSF51395">
    <property type="entry name" value="FMN-linked oxidoreductases"/>
    <property type="match status" value="1"/>
</dbReference>
<dbReference type="CDD" id="cd04738">
    <property type="entry name" value="DHOD_2_like"/>
    <property type="match status" value="1"/>
</dbReference>